<protein>
    <submittedName>
        <fullName evidence="1">Uncharacterized protein</fullName>
    </submittedName>
</protein>
<evidence type="ECO:0000313" key="2">
    <source>
        <dbReference type="Proteomes" id="UP000785679"/>
    </source>
</evidence>
<organism evidence="1 2">
    <name type="scientific">Halteria grandinella</name>
    <dbReference type="NCBI Taxonomy" id="5974"/>
    <lineage>
        <taxon>Eukaryota</taxon>
        <taxon>Sar</taxon>
        <taxon>Alveolata</taxon>
        <taxon>Ciliophora</taxon>
        <taxon>Intramacronucleata</taxon>
        <taxon>Spirotrichea</taxon>
        <taxon>Stichotrichia</taxon>
        <taxon>Sporadotrichida</taxon>
        <taxon>Halteriidae</taxon>
        <taxon>Halteria</taxon>
    </lineage>
</organism>
<keyword evidence="2" id="KW-1185">Reference proteome</keyword>
<accession>A0A8J8NTB1</accession>
<evidence type="ECO:0000313" key="1">
    <source>
        <dbReference type="EMBL" id="TNV80698.1"/>
    </source>
</evidence>
<dbReference type="AlphaFoldDB" id="A0A8J8NTB1"/>
<gene>
    <name evidence="1" type="ORF">FGO68_gene6196</name>
</gene>
<dbReference type="EMBL" id="RRYP01007160">
    <property type="protein sequence ID" value="TNV80698.1"/>
    <property type="molecule type" value="Genomic_DNA"/>
</dbReference>
<proteinExistence type="predicted"/>
<sequence>MQALRFHLSSQDRPQVLLFFLFLRFSSEVPLPCQSRQKCHQIQCTVHLACSLAQFQWYVGWWRVWLSGKGIEGKDHRQSLGNLGREGVFS</sequence>
<dbReference type="Proteomes" id="UP000785679">
    <property type="component" value="Unassembled WGS sequence"/>
</dbReference>
<reference evidence="1" key="1">
    <citation type="submission" date="2019-06" db="EMBL/GenBank/DDBJ databases">
        <authorList>
            <person name="Zheng W."/>
        </authorList>
    </citation>
    <scope>NUCLEOTIDE SEQUENCE</scope>
    <source>
        <strain evidence="1">QDHG01</strain>
    </source>
</reference>
<name>A0A8J8NTB1_HALGN</name>
<comment type="caution">
    <text evidence="1">The sequence shown here is derived from an EMBL/GenBank/DDBJ whole genome shotgun (WGS) entry which is preliminary data.</text>
</comment>